<dbReference type="EMBL" id="BAABDF010000007">
    <property type="protein sequence ID" value="GAA3875412.1"/>
    <property type="molecule type" value="Genomic_DNA"/>
</dbReference>
<keyword evidence="3" id="KW-0560">Oxidoreductase</keyword>
<reference evidence="5" key="1">
    <citation type="journal article" date="2019" name="Int. J. Syst. Evol. Microbiol.">
        <title>The Global Catalogue of Microorganisms (GCM) 10K type strain sequencing project: providing services to taxonomists for standard genome sequencing and annotation.</title>
        <authorList>
            <consortium name="The Broad Institute Genomics Platform"/>
            <consortium name="The Broad Institute Genome Sequencing Center for Infectious Disease"/>
            <person name="Wu L."/>
            <person name="Ma J."/>
        </authorList>
    </citation>
    <scope>NUCLEOTIDE SEQUENCE [LARGE SCALE GENOMIC DNA]</scope>
    <source>
        <strain evidence="5">JCM 17190</strain>
    </source>
</reference>
<accession>A0ABP7KFM4</accession>
<evidence type="ECO:0000256" key="3">
    <source>
        <dbReference type="ARBA" id="ARBA00023002"/>
    </source>
</evidence>
<keyword evidence="2" id="KW-0169">Cobalamin biosynthesis</keyword>
<dbReference type="NCBIfam" id="NF005968">
    <property type="entry name" value="PRK08057.1-2"/>
    <property type="match status" value="1"/>
</dbReference>
<protein>
    <submittedName>
        <fullName evidence="4">Cobalt-precorrin-6A reductase</fullName>
    </submittedName>
</protein>
<dbReference type="Proteomes" id="UP001399917">
    <property type="component" value="Unassembled WGS sequence"/>
</dbReference>
<gene>
    <name evidence="4" type="ORF">GCM10022404_26480</name>
</gene>
<dbReference type="PANTHER" id="PTHR36925">
    <property type="entry name" value="COBALT-PRECORRIN-6A REDUCTASE"/>
    <property type="match status" value="1"/>
</dbReference>
<proteinExistence type="predicted"/>
<name>A0ABP7KFM4_9RHOB</name>
<comment type="caution">
    <text evidence="4">The sequence shown here is derived from an EMBL/GenBank/DDBJ whole genome shotgun (WGS) entry which is preliminary data.</text>
</comment>
<dbReference type="InterPro" id="IPR003723">
    <property type="entry name" value="Precorrin-6x_reduct"/>
</dbReference>
<evidence type="ECO:0000256" key="2">
    <source>
        <dbReference type="ARBA" id="ARBA00022573"/>
    </source>
</evidence>
<dbReference type="PANTHER" id="PTHR36925:SF1">
    <property type="entry name" value="COBALT-PRECORRIN-6A REDUCTASE"/>
    <property type="match status" value="1"/>
</dbReference>
<organism evidence="4 5">
    <name type="scientific">Celeribacter arenosi</name>
    <dbReference type="NCBI Taxonomy" id="792649"/>
    <lineage>
        <taxon>Bacteria</taxon>
        <taxon>Pseudomonadati</taxon>
        <taxon>Pseudomonadota</taxon>
        <taxon>Alphaproteobacteria</taxon>
        <taxon>Rhodobacterales</taxon>
        <taxon>Roseobacteraceae</taxon>
        <taxon>Celeribacter</taxon>
    </lineage>
</organism>
<comment type="pathway">
    <text evidence="1">Cofactor biosynthesis; adenosylcobalamin biosynthesis.</text>
</comment>
<evidence type="ECO:0000256" key="1">
    <source>
        <dbReference type="ARBA" id="ARBA00004953"/>
    </source>
</evidence>
<sequence>MILLLAGTKEARNLAGYLAQAGIDCIASLAGVTQSPYEYPLETRSGGFGGEEGFLSFLAAKKISAVIDATHPFATQITERTARLCAERAIPYLRYERPEWRSRHGDAWHEVASIEDLAAIIPVGARAFVATGKQTLDAYALLGDRTLFCRVIDPPSEPFPYPQGGYIVARPPFTEASERALFEEVKPDWLVVKNAGGASGRAKLDAARALGISVAMIARPAPLDGIERREQVLDALEWAEAL</sequence>
<evidence type="ECO:0000313" key="4">
    <source>
        <dbReference type="EMBL" id="GAA3875412.1"/>
    </source>
</evidence>
<dbReference type="PROSITE" id="PS51014">
    <property type="entry name" value="COBK_CBIJ"/>
    <property type="match status" value="1"/>
</dbReference>
<keyword evidence="5" id="KW-1185">Reference proteome</keyword>
<evidence type="ECO:0000313" key="5">
    <source>
        <dbReference type="Proteomes" id="UP001399917"/>
    </source>
</evidence>
<dbReference type="Pfam" id="PF02571">
    <property type="entry name" value="CbiJ"/>
    <property type="match status" value="1"/>
</dbReference>
<dbReference type="RefSeq" id="WP_344847813.1">
    <property type="nucleotide sequence ID" value="NZ_BAABDF010000007.1"/>
</dbReference>
<dbReference type="NCBIfam" id="TIGR00715">
    <property type="entry name" value="precor6x_red"/>
    <property type="match status" value="1"/>
</dbReference>